<accession>B7KAH0</accession>
<dbReference type="RefSeq" id="WP_015956527.1">
    <property type="nucleotide sequence ID" value="NC_011729.1"/>
</dbReference>
<dbReference type="HOGENOM" id="CLU_045822_0_0_3"/>
<dbReference type="EMBL" id="CP001291">
    <property type="protein sequence ID" value="ACK72944.1"/>
    <property type="molecule type" value="Genomic_DNA"/>
</dbReference>
<dbReference type="SUPFAM" id="SSF52402">
    <property type="entry name" value="Adenine nucleotide alpha hydrolases-like"/>
    <property type="match status" value="1"/>
</dbReference>
<protein>
    <submittedName>
        <fullName evidence="1">Uncharacterized protein</fullName>
    </submittedName>
</protein>
<dbReference type="Proteomes" id="UP000002384">
    <property type="component" value="Chromosome"/>
</dbReference>
<dbReference type="OrthoDB" id="396512at2"/>
<keyword evidence="2" id="KW-1185">Reference proteome</keyword>
<evidence type="ECO:0000313" key="1">
    <source>
        <dbReference type="EMBL" id="ACK72944.1"/>
    </source>
</evidence>
<dbReference type="eggNOG" id="ENOG5031ARV">
    <property type="taxonomic scope" value="Bacteria"/>
</dbReference>
<dbReference type="STRING" id="65393.PCC7424_4582"/>
<proteinExistence type="predicted"/>
<organism evidence="1 2">
    <name type="scientific">Gloeothece citriformis (strain PCC 7424)</name>
    <name type="common">Cyanothece sp. (strain PCC 7424)</name>
    <dbReference type="NCBI Taxonomy" id="65393"/>
    <lineage>
        <taxon>Bacteria</taxon>
        <taxon>Bacillati</taxon>
        <taxon>Cyanobacteriota</taxon>
        <taxon>Cyanophyceae</taxon>
        <taxon>Oscillatoriophycideae</taxon>
        <taxon>Chroococcales</taxon>
        <taxon>Aphanothecaceae</taxon>
        <taxon>Gloeothece</taxon>
        <taxon>Gloeothece citriformis</taxon>
    </lineage>
</organism>
<name>B7KAH0_GLOC7</name>
<sequence length="395" mass="44760">MMNKKIHIWDVNQTETNGMSIISATVEPPNGKISKLWYSFPAEYGCQAQENRMDAFVIATQLMAMNLGADLYVHGRVAPSLLRNLEEYRAIWACWRPSFYRPIDIKVDVEEELLRTEKPLGNIMAFSGGLDACFTAYRHATHLCGRQNRNIKAGVLVNFNVSPDNDQNFQDWAEKSRKILKSIGMEFIPVSTNLNSVVKTLEMRKNKLLDDFLPKVISSLMLFQKSYDAALIASGATYDNLSPWSTHPITDPLLSHNAFEIIHDGAAFTRTDKTRVLKDWPEALDNLYVCWKKDINGVNCGKCPKCIRTILNFRVVGAPLPGCFQEDISDRDILNQVKLGNNSLDSLKEILSEAEKASITDSWVEALRTCIQKIKFRQQFLSPIKQSFKKISAMI</sequence>
<dbReference type="KEGG" id="cyc:PCC7424_4582"/>
<dbReference type="AlphaFoldDB" id="B7KAH0"/>
<evidence type="ECO:0000313" key="2">
    <source>
        <dbReference type="Proteomes" id="UP000002384"/>
    </source>
</evidence>
<gene>
    <name evidence="1" type="ordered locus">PCC7424_4582</name>
</gene>
<reference evidence="2" key="1">
    <citation type="journal article" date="2011" name="MBio">
        <title>Novel metabolic attributes of the genus Cyanothece, comprising a group of unicellular nitrogen-fixing Cyanobacteria.</title>
        <authorList>
            <person name="Bandyopadhyay A."/>
            <person name="Elvitigala T."/>
            <person name="Welsh E."/>
            <person name="Stockel J."/>
            <person name="Liberton M."/>
            <person name="Min H."/>
            <person name="Sherman L.A."/>
            <person name="Pakrasi H.B."/>
        </authorList>
    </citation>
    <scope>NUCLEOTIDE SEQUENCE [LARGE SCALE GENOMIC DNA]</scope>
    <source>
        <strain evidence="2">PCC 7424</strain>
    </source>
</reference>